<gene>
    <name evidence="6" type="ORF">CXY01_39710</name>
</gene>
<dbReference type="Pfam" id="PF03861">
    <property type="entry name" value="ANTAR"/>
    <property type="match status" value="1"/>
</dbReference>
<dbReference type="GO" id="GO:0016301">
    <property type="term" value="F:kinase activity"/>
    <property type="evidence" value="ECO:0007669"/>
    <property type="project" value="UniProtKB-KW"/>
</dbReference>
<keyword evidence="7" id="KW-1185">Reference proteome</keyword>
<dbReference type="Gene3D" id="3.30.450.40">
    <property type="match status" value="1"/>
</dbReference>
<dbReference type="Pfam" id="PF13185">
    <property type="entry name" value="GAF_2"/>
    <property type="match status" value="1"/>
</dbReference>
<dbReference type="SUPFAM" id="SSF52172">
    <property type="entry name" value="CheY-like"/>
    <property type="match status" value="1"/>
</dbReference>
<evidence type="ECO:0000313" key="7">
    <source>
        <dbReference type="Proteomes" id="UP000321118"/>
    </source>
</evidence>
<accession>A0A510VBS5</accession>
<evidence type="ECO:0000256" key="2">
    <source>
        <dbReference type="ARBA" id="ARBA00022777"/>
    </source>
</evidence>
<dbReference type="InterPro" id="IPR005561">
    <property type="entry name" value="ANTAR"/>
</dbReference>
<dbReference type="InterPro" id="IPR029016">
    <property type="entry name" value="GAF-like_dom_sf"/>
</dbReference>
<evidence type="ECO:0000259" key="5">
    <source>
        <dbReference type="PROSITE" id="PS50921"/>
    </source>
</evidence>
<dbReference type="PROSITE" id="PS50921">
    <property type="entry name" value="ANTAR"/>
    <property type="match status" value="1"/>
</dbReference>
<dbReference type="AlphaFoldDB" id="A0A510VBS5"/>
<keyword evidence="1" id="KW-0808">Transferase</keyword>
<dbReference type="GO" id="GO:0003723">
    <property type="term" value="F:RNA binding"/>
    <property type="evidence" value="ECO:0007669"/>
    <property type="project" value="InterPro"/>
</dbReference>
<keyword evidence="2" id="KW-0418">Kinase</keyword>
<name>A0A510VBS5_9CELL</name>
<protein>
    <recommendedName>
        <fullName evidence="5">ANTAR domain-containing protein</fullName>
    </recommendedName>
</protein>
<dbReference type="Proteomes" id="UP000321118">
    <property type="component" value="Unassembled WGS sequence"/>
</dbReference>
<dbReference type="EMBL" id="BJUB01000016">
    <property type="protein sequence ID" value="GEK23451.1"/>
    <property type="molecule type" value="Genomic_DNA"/>
</dbReference>
<dbReference type="Gene3D" id="1.10.10.10">
    <property type="entry name" value="Winged helix-like DNA-binding domain superfamily/Winged helix DNA-binding domain"/>
    <property type="match status" value="1"/>
</dbReference>
<keyword evidence="4" id="KW-0804">Transcription</keyword>
<evidence type="ECO:0000256" key="1">
    <source>
        <dbReference type="ARBA" id="ARBA00022679"/>
    </source>
</evidence>
<keyword evidence="3" id="KW-0805">Transcription regulation</keyword>
<dbReference type="SUPFAM" id="SSF55781">
    <property type="entry name" value="GAF domain-like"/>
    <property type="match status" value="1"/>
</dbReference>
<organism evidence="6 7">
    <name type="scientific">Cellulomonas xylanilytica</name>
    <dbReference type="NCBI Taxonomy" id="233583"/>
    <lineage>
        <taxon>Bacteria</taxon>
        <taxon>Bacillati</taxon>
        <taxon>Actinomycetota</taxon>
        <taxon>Actinomycetes</taxon>
        <taxon>Micrococcales</taxon>
        <taxon>Cellulomonadaceae</taxon>
        <taxon>Cellulomonas</taxon>
    </lineage>
</organism>
<dbReference type="InterPro" id="IPR003018">
    <property type="entry name" value="GAF"/>
</dbReference>
<dbReference type="SMART" id="SM01012">
    <property type="entry name" value="ANTAR"/>
    <property type="match status" value="1"/>
</dbReference>
<evidence type="ECO:0000256" key="3">
    <source>
        <dbReference type="ARBA" id="ARBA00023015"/>
    </source>
</evidence>
<feature type="domain" description="ANTAR" evidence="5">
    <location>
        <begin position="171"/>
        <end position="232"/>
    </location>
</feature>
<evidence type="ECO:0000313" key="6">
    <source>
        <dbReference type="EMBL" id="GEK23451.1"/>
    </source>
</evidence>
<reference evidence="6 7" key="1">
    <citation type="submission" date="2019-07" db="EMBL/GenBank/DDBJ databases">
        <title>Whole genome shotgun sequence of Cellulomonas xylanilytica NBRC 101102.</title>
        <authorList>
            <person name="Hosoyama A."/>
            <person name="Uohara A."/>
            <person name="Ohji S."/>
            <person name="Ichikawa N."/>
        </authorList>
    </citation>
    <scope>NUCLEOTIDE SEQUENCE [LARGE SCALE GENOMIC DNA]</scope>
    <source>
        <strain evidence="6 7">NBRC 101102</strain>
    </source>
</reference>
<evidence type="ECO:0000256" key="4">
    <source>
        <dbReference type="ARBA" id="ARBA00023163"/>
    </source>
</evidence>
<dbReference type="InterPro" id="IPR011006">
    <property type="entry name" value="CheY-like_superfamily"/>
</dbReference>
<sequence>MPTRAGDVGTTMISDDGLGGRVQAENALAEWCLGDFALRAASHLGMRSECSISLRRDGQNRRSASSSERAGHCDDVENRDLEGGCIEAMDQLRVVLVPDLEAEESWPAWVRASLDAGFRSAAAFPAYAGAGAEIAFNVYSELVDPWDRDTIVRADMYAQQVGLVMSLVLDVADLETKLEMFQRALAAQAAIDQAIGAIMATQGCSAEEALTILRSAAGTRNVSLPEVAAAVLQGLGDRP</sequence>
<dbReference type="InterPro" id="IPR036388">
    <property type="entry name" value="WH-like_DNA-bd_sf"/>
</dbReference>
<proteinExistence type="predicted"/>
<comment type="caution">
    <text evidence="6">The sequence shown here is derived from an EMBL/GenBank/DDBJ whole genome shotgun (WGS) entry which is preliminary data.</text>
</comment>